<gene>
    <name evidence="3" type="ORF">E5139_08565</name>
</gene>
<dbReference type="EMBL" id="CP039375">
    <property type="protein sequence ID" value="QCD65679.1"/>
    <property type="molecule type" value="Genomic_DNA"/>
</dbReference>
<feature type="compositionally biased region" description="Polar residues" evidence="1">
    <location>
        <begin position="32"/>
        <end position="48"/>
    </location>
</feature>
<evidence type="ECO:0000313" key="3">
    <source>
        <dbReference type="EMBL" id="QCD65679.1"/>
    </source>
</evidence>
<feature type="region of interest" description="Disordered" evidence="1">
    <location>
        <begin position="30"/>
        <end position="69"/>
    </location>
</feature>
<proteinExistence type="predicted"/>
<dbReference type="InterPro" id="IPR058273">
    <property type="entry name" value="DUF7967"/>
</dbReference>
<name>A0A4D6KFP0_9EURY</name>
<sequence>MTETVQCWLVERDYWDKNLVTLVYATPDGERAQTSQRSTTMLRQQPPTAATEVPVEDLEPVEDSDDRERYAREVERVREQFAPDDKI</sequence>
<evidence type="ECO:0000256" key="1">
    <source>
        <dbReference type="SAM" id="MobiDB-lite"/>
    </source>
</evidence>
<feature type="domain" description="DUF7967" evidence="2">
    <location>
        <begin position="1"/>
        <end position="87"/>
    </location>
</feature>
<dbReference type="Proteomes" id="UP000297053">
    <property type="component" value="Chromosome"/>
</dbReference>
<dbReference type="RefSeq" id="WP_015762051.1">
    <property type="nucleotide sequence ID" value="NZ_CP039375.1"/>
</dbReference>
<accession>A0A4D6KFP0</accession>
<dbReference type="KEGG" id="halz:E5139_08565"/>
<dbReference type="Pfam" id="PF25921">
    <property type="entry name" value="DUF7967"/>
    <property type="match status" value="1"/>
</dbReference>
<evidence type="ECO:0000259" key="2">
    <source>
        <dbReference type="Pfam" id="PF25921"/>
    </source>
</evidence>
<dbReference type="GeneID" id="42178983"/>
<reference evidence="3 4" key="1">
    <citation type="submission" date="2019-04" db="EMBL/GenBank/DDBJ databases">
        <title>Complete genome sequence of Arthrobacter sp. ZXY-2 associated with effective atrazine degradation and salt adaptation.</title>
        <authorList>
            <person name="Zhao X."/>
        </authorList>
    </citation>
    <scope>NUCLEOTIDE SEQUENCE [LARGE SCALE GENOMIC DNA]</scope>
    <source>
        <strain evidence="4">ZP60</strain>
    </source>
</reference>
<organism evidence="3 4">
    <name type="scientific">Halomicrobium mukohataei</name>
    <dbReference type="NCBI Taxonomy" id="57705"/>
    <lineage>
        <taxon>Archaea</taxon>
        <taxon>Methanobacteriati</taxon>
        <taxon>Methanobacteriota</taxon>
        <taxon>Stenosarchaea group</taxon>
        <taxon>Halobacteria</taxon>
        <taxon>Halobacteriales</taxon>
        <taxon>Haloarculaceae</taxon>
        <taxon>Halomicrobium</taxon>
    </lineage>
</organism>
<dbReference type="OMA" id="RCWLVER"/>
<feature type="compositionally biased region" description="Acidic residues" evidence="1">
    <location>
        <begin position="54"/>
        <end position="65"/>
    </location>
</feature>
<dbReference type="AlphaFoldDB" id="A0A4D6KFP0"/>
<evidence type="ECO:0000313" key="4">
    <source>
        <dbReference type="Proteomes" id="UP000297053"/>
    </source>
</evidence>
<protein>
    <recommendedName>
        <fullName evidence="2">DUF7967 domain-containing protein</fullName>
    </recommendedName>
</protein>
<reference evidence="3 4" key="2">
    <citation type="submission" date="2019-04" db="EMBL/GenBank/DDBJ databases">
        <authorList>
            <person name="Yang S."/>
            <person name="Wei W."/>
        </authorList>
    </citation>
    <scope>NUCLEOTIDE SEQUENCE [LARGE SCALE GENOMIC DNA]</scope>
    <source>
        <strain evidence="4">ZP60</strain>
    </source>
</reference>